<gene>
    <name evidence="2" type="ORF">BKA15_000100</name>
</gene>
<feature type="transmembrane region" description="Helical" evidence="1">
    <location>
        <begin position="52"/>
        <end position="75"/>
    </location>
</feature>
<dbReference type="Proteomes" id="UP000569914">
    <property type="component" value="Unassembled WGS sequence"/>
</dbReference>
<keyword evidence="1" id="KW-0812">Transmembrane</keyword>
<organism evidence="2 3">
    <name type="scientific">Microlunatus parietis</name>
    <dbReference type="NCBI Taxonomy" id="682979"/>
    <lineage>
        <taxon>Bacteria</taxon>
        <taxon>Bacillati</taxon>
        <taxon>Actinomycetota</taxon>
        <taxon>Actinomycetes</taxon>
        <taxon>Propionibacteriales</taxon>
        <taxon>Propionibacteriaceae</taxon>
        <taxon>Microlunatus</taxon>
    </lineage>
</organism>
<keyword evidence="1" id="KW-1133">Transmembrane helix</keyword>
<dbReference type="AlphaFoldDB" id="A0A7Y9I219"/>
<keyword evidence="1" id="KW-0472">Membrane</keyword>
<feature type="transmembrane region" description="Helical" evidence="1">
    <location>
        <begin position="21"/>
        <end position="40"/>
    </location>
</feature>
<evidence type="ECO:0000313" key="2">
    <source>
        <dbReference type="EMBL" id="NYE68771.1"/>
    </source>
</evidence>
<reference evidence="2 3" key="1">
    <citation type="submission" date="2020-07" db="EMBL/GenBank/DDBJ databases">
        <title>Sequencing the genomes of 1000 actinobacteria strains.</title>
        <authorList>
            <person name="Klenk H.-P."/>
        </authorList>
    </citation>
    <scope>NUCLEOTIDE SEQUENCE [LARGE SCALE GENOMIC DNA]</scope>
    <source>
        <strain evidence="2 3">DSM 22083</strain>
    </source>
</reference>
<protein>
    <submittedName>
        <fullName evidence="2">Putative membrane-anchored protein</fullName>
    </submittedName>
</protein>
<sequence length="88" mass="9901">MLTKIIPRKGSTMKASKRIRQFHRWLSIIFTVTVIIAFIATVTQPVLPFALVYAPLLPLALQLITGLYLFALPYLNKRRAAKSSPHPA</sequence>
<evidence type="ECO:0000313" key="3">
    <source>
        <dbReference type="Proteomes" id="UP000569914"/>
    </source>
</evidence>
<comment type="caution">
    <text evidence="2">The sequence shown here is derived from an EMBL/GenBank/DDBJ whole genome shotgun (WGS) entry which is preliminary data.</text>
</comment>
<evidence type="ECO:0000256" key="1">
    <source>
        <dbReference type="SAM" id="Phobius"/>
    </source>
</evidence>
<proteinExistence type="predicted"/>
<dbReference type="EMBL" id="JACCBU010000001">
    <property type="protein sequence ID" value="NYE68771.1"/>
    <property type="molecule type" value="Genomic_DNA"/>
</dbReference>
<name>A0A7Y9I219_9ACTN</name>
<keyword evidence="3" id="KW-1185">Reference proteome</keyword>
<accession>A0A7Y9I219</accession>
<dbReference type="RefSeq" id="WP_218870999.1">
    <property type="nucleotide sequence ID" value="NZ_JACCBU010000001.1"/>
</dbReference>